<dbReference type="SMART" id="SM00295">
    <property type="entry name" value="B41"/>
    <property type="match status" value="1"/>
</dbReference>
<feature type="compositionally biased region" description="Basic and acidic residues" evidence="3">
    <location>
        <begin position="1"/>
        <end position="14"/>
    </location>
</feature>
<dbReference type="CDD" id="cd14473">
    <property type="entry name" value="FERM_B-lobe"/>
    <property type="match status" value="1"/>
</dbReference>
<feature type="domain" description="FERM" evidence="6">
    <location>
        <begin position="39"/>
        <end position="319"/>
    </location>
</feature>
<dbReference type="InterPro" id="IPR000798">
    <property type="entry name" value="Ez/rad/moesin-like"/>
</dbReference>
<feature type="compositionally biased region" description="Polar residues" evidence="3">
    <location>
        <begin position="493"/>
        <end position="506"/>
    </location>
</feature>
<evidence type="ECO:0000256" key="1">
    <source>
        <dbReference type="ARBA" id="ARBA00022658"/>
    </source>
</evidence>
<evidence type="ECO:0000256" key="3">
    <source>
        <dbReference type="SAM" id="MobiDB-lite"/>
    </source>
</evidence>
<dbReference type="FunFam" id="2.30.29.30:FF:000046">
    <property type="entry name" value="FERM, RhoGEF and pleckstrin domain-containing protein 1"/>
    <property type="match status" value="1"/>
</dbReference>
<sequence>MEETEGTYRKRDSLPKPTGDTMSSEAEALPDPPTRSKMMATSVTLLDESQKEFSLPSRSNGKTLLELVCHHLDLIESDYFGLLFMDSMGNEVWLDPLKPICNQVKKAKKSHFSFAVKFFPPDPSQLQEEITRYQFALQVRHDLAVGKLVGGDTAAAVMAACLLQADVGDFEEEMDRRHVATVTYFPTQHYIVEKLLNFHENLLEMSPMQAESRLLDMARRQDLYGVRLYPAHDKEGTSIRLAVTHSGIAVFQNITKINNFNWSKIRKLSFKRKCFLIKFHPDEEGCNRDALEFQLANRDACKAFWKACVETHGFFRLHAPPPARPKRVLLSRGSTFHYSGRTQKQLSFRVKDVGSRTVNFERRNSKLRASRRSLPSQGSPRGSRLPQMSASFSCADGLRPCFDGPSPRVEHSNDVAESPNKSPVVVENGAGESCAADNGDGPSPITGDKRLMNEDITQSPSSEPNVPFVCVDENEAKPECGLASGTETGGDANFSQDAPHSQQSAGGLSVTEEFIDDDPADVSFYGGCVSIDTAPHDATNPDADGSFFSGDDQMAVQTLQIEQKASNDDDDDDDAGVINLVDASPSGSPVASTPNATRVSDRSQNDVLPVVDGRQQNGKSYGHSDSSSSSLSGSPEGTLMTENTEEMFWISSPQFCWDPLSQNRKGHLLENVRNVDAKGTGRPSQPTCQTEVLLNMTKELCTTERTHVKNLEVLTLWFRNFVGQESVLPEALESRLFGNLEPLHAFHCAFLKELERRLVLWSGRSVCQTKADQHRVGDVLLRNMRLFKPLTESLAQQENTVVALLRAQDESSCLKSLCHKFEMQRVCYLPLLTFLAQPLHRPFQYRRLLAGLCRNLSQDSADQRDCCAALVEVTEVTSRLEGVLVHLENTLKLMELRRDLDGAGELSAPGREFIREGCLFKLSSKGLQQRMFFLFSDVLLYSKDKLTSSNRFRVCRRLRLADMKIKGSELESSIPHCVTLETTDVALVVASTSRVELDKWLKDLDLAIRKASIILATAVDDDMICKNAGSSSDEENETMKARYRDDKETNFEFEEKESGGQTESSRTWCLEGSGDFRPSSTAYVCWHRGTSVAALDLGRTVENLLSGYLLRKFKNSSGWQKLWVVFTNLCLFFYKSYQDDFPLASLPLLGYTITTPTASDRINKDFVFKLQFKSHVYFFRAEGRYTFNRWMEVIKSVTCPLTRTSLLGHKHS</sequence>
<dbReference type="InterPro" id="IPR035963">
    <property type="entry name" value="FERM_2"/>
</dbReference>
<keyword evidence="8" id="KW-1185">Reference proteome</keyword>
<feature type="domain" description="PH" evidence="4">
    <location>
        <begin position="1102"/>
        <end position="1199"/>
    </location>
</feature>
<dbReference type="Gene3D" id="1.20.900.10">
    <property type="entry name" value="Dbl homology (DH) domain"/>
    <property type="match status" value="1"/>
</dbReference>
<feature type="region of interest" description="Disordered" evidence="3">
    <location>
        <begin position="403"/>
        <end position="446"/>
    </location>
</feature>
<dbReference type="FunFam" id="1.20.80.10:FF:000005">
    <property type="entry name" value="FERM, RhoGEF and pleckstrin domain-containing protein 1"/>
    <property type="match status" value="1"/>
</dbReference>
<evidence type="ECO:0000259" key="4">
    <source>
        <dbReference type="PROSITE" id="PS50003"/>
    </source>
</evidence>
<dbReference type="Gene3D" id="2.30.29.30">
    <property type="entry name" value="Pleckstrin-homology domain (PH domain)/Phosphotyrosine-binding domain (PTB)"/>
    <property type="match status" value="3"/>
</dbReference>
<dbReference type="PANTHER" id="PTHR45858:SF5">
    <property type="entry name" value="MOESIN_EZRIN_RADIXIN HOMOLOG 1"/>
    <property type="match status" value="1"/>
</dbReference>
<protein>
    <submittedName>
        <fullName evidence="7">FERM, RhoGEF and pleckstrin domain protein 2</fullName>
    </submittedName>
</protein>
<dbReference type="FunFam" id="3.10.20.90:FF:000040">
    <property type="entry name" value="FERM, RhoGEF and pleckstrin domain-containing protein"/>
    <property type="match status" value="1"/>
</dbReference>
<dbReference type="Pfam" id="PF00621">
    <property type="entry name" value="RhoGEF"/>
    <property type="match status" value="1"/>
</dbReference>
<reference evidence="7" key="2">
    <citation type="submission" date="2025-09" db="UniProtKB">
        <authorList>
            <consortium name="Ensembl"/>
        </authorList>
    </citation>
    <scope>IDENTIFICATION</scope>
</reference>
<dbReference type="PROSITE" id="PS50057">
    <property type="entry name" value="FERM_3"/>
    <property type="match status" value="1"/>
</dbReference>
<feature type="domain" description="DH" evidence="5">
    <location>
        <begin position="692"/>
        <end position="883"/>
    </location>
</feature>
<feature type="domain" description="PH" evidence="4">
    <location>
        <begin position="912"/>
        <end position="1009"/>
    </location>
</feature>
<evidence type="ECO:0000313" key="8">
    <source>
        <dbReference type="Proteomes" id="UP000694388"/>
    </source>
</evidence>
<dbReference type="InterPro" id="IPR019749">
    <property type="entry name" value="Band_41_domain"/>
</dbReference>
<dbReference type="CDD" id="cd00160">
    <property type="entry name" value="RhoGEF"/>
    <property type="match status" value="1"/>
</dbReference>
<dbReference type="GO" id="GO:0005085">
    <property type="term" value="F:guanyl-nucleotide exchange factor activity"/>
    <property type="evidence" value="ECO:0007669"/>
    <property type="project" value="UniProtKB-KW"/>
</dbReference>
<dbReference type="PRINTS" id="PR00935">
    <property type="entry name" value="BAND41"/>
</dbReference>
<organism evidence="7 8">
    <name type="scientific">Eptatretus burgeri</name>
    <name type="common">Inshore hagfish</name>
    <dbReference type="NCBI Taxonomy" id="7764"/>
    <lineage>
        <taxon>Eukaryota</taxon>
        <taxon>Metazoa</taxon>
        <taxon>Chordata</taxon>
        <taxon>Craniata</taxon>
        <taxon>Vertebrata</taxon>
        <taxon>Cyclostomata</taxon>
        <taxon>Myxini</taxon>
        <taxon>Myxiniformes</taxon>
        <taxon>Myxinidae</taxon>
        <taxon>Eptatretinae</taxon>
        <taxon>Eptatretus</taxon>
    </lineage>
</organism>
<dbReference type="PROSITE" id="PS00660">
    <property type="entry name" value="FERM_1"/>
    <property type="match status" value="1"/>
</dbReference>
<dbReference type="Pfam" id="PF09379">
    <property type="entry name" value="FERM_N"/>
    <property type="match status" value="1"/>
</dbReference>
<keyword evidence="2" id="KW-0677">Repeat</keyword>
<dbReference type="SUPFAM" id="SSF50729">
    <property type="entry name" value="PH domain-like"/>
    <property type="match status" value="3"/>
</dbReference>
<dbReference type="InterPro" id="IPR019747">
    <property type="entry name" value="FERM_CS"/>
</dbReference>
<feature type="region of interest" description="Disordered" evidence="3">
    <location>
        <begin position="1"/>
        <end position="36"/>
    </location>
</feature>
<feature type="region of interest" description="Disordered" evidence="3">
    <location>
        <begin position="481"/>
        <end position="508"/>
    </location>
</feature>
<dbReference type="InterPro" id="IPR029071">
    <property type="entry name" value="Ubiquitin-like_domsf"/>
</dbReference>
<dbReference type="SMART" id="SM00233">
    <property type="entry name" value="PH"/>
    <property type="match status" value="2"/>
</dbReference>
<dbReference type="SUPFAM" id="SSF54236">
    <property type="entry name" value="Ubiquitin-like"/>
    <property type="match status" value="1"/>
</dbReference>
<dbReference type="Ensembl" id="ENSEBUT00000013817.1">
    <property type="protein sequence ID" value="ENSEBUP00000013241.1"/>
    <property type="gene ID" value="ENSEBUG00000008345.1"/>
</dbReference>
<feature type="region of interest" description="Disordered" evidence="3">
    <location>
        <begin position="359"/>
        <end position="388"/>
    </location>
</feature>
<dbReference type="InterPro" id="IPR018980">
    <property type="entry name" value="FERM_PH-like_C"/>
</dbReference>
<dbReference type="InterPro" id="IPR014847">
    <property type="entry name" value="FA"/>
</dbReference>
<dbReference type="InterPro" id="IPR019748">
    <property type="entry name" value="FERM_central"/>
</dbReference>
<dbReference type="SMART" id="SM01196">
    <property type="entry name" value="FERM_C"/>
    <property type="match status" value="1"/>
</dbReference>
<dbReference type="CDD" id="cd13235">
    <property type="entry name" value="PH2_FARP1-like"/>
    <property type="match status" value="1"/>
</dbReference>
<dbReference type="InterPro" id="IPR014352">
    <property type="entry name" value="FERM/acyl-CoA-bd_prot_sf"/>
</dbReference>
<dbReference type="Gene3D" id="1.20.80.10">
    <property type="match status" value="1"/>
</dbReference>
<dbReference type="SUPFAM" id="SSF48065">
    <property type="entry name" value="DBL homology domain (DH-domain)"/>
    <property type="match status" value="1"/>
</dbReference>
<dbReference type="Proteomes" id="UP000694388">
    <property type="component" value="Unplaced"/>
</dbReference>
<dbReference type="PROSITE" id="PS50003">
    <property type="entry name" value="PH_DOMAIN"/>
    <property type="match status" value="2"/>
</dbReference>
<dbReference type="SMART" id="SM00325">
    <property type="entry name" value="RhoGEF"/>
    <property type="match status" value="1"/>
</dbReference>
<dbReference type="Pfam" id="PF08736">
    <property type="entry name" value="FA"/>
    <property type="match status" value="1"/>
</dbReference>
<dbReference type="CDD" id="cd13193">
    <property type="entry name" value="FERM_C_FARP1-like"/>
    <property type="match status" value="1"/>
</dbReference>
<feature type="compositionally biased region" description="Polar residues" evidence="3">
    <location>
        <begin position="373"/>
        <end position="388"/>
    </location>
</feature>
<dbReference type="FunFam" id="2.30.29.30:FF:000002">
    <property type="entry name" value="Band 4.1-like protein 5 isoform 1"/>
    <property type="match status" value="1"/>
</dbReference>
<feature type="compositionally biased region" description="Polar residues" evidence="3">
    <location>
        <begin position="585"/>
        <end position="598"/>
    </location>
</feature>
<feature type="compositionally biased region" description="Low complexity" evidence="3">
    <location>
        <begin position="618"/>
        <end position="637"/>
    </location>
</feature>
<dbReference type="InterPro" id="IPR011993">
    <property type="entry name" value="PH-like_dom_sf"/>
</dbReference>
<evidence type="ECO:0000313" key="7">
    <source>
        <dbReference type="Ensembl" id="ENSEBUP00000013241.1"/>
    </source>
</evidence>
<dbReference type="GO" id="GO:0008092">
    <property type="term" value="F:cytoskeletal protein binding"/>
    <property type="evidence" value="ECO:0007669"/>
    <property type="project" value="InterPro"/>
</dbReference>
<proteinExistence type="predicted"/>
<accession>A0A8C4WV97</accession>
<dbReference type="InterPro" id="IPR051835">
    <property type="entry name" value="RAC1-GEF"/>
</dbReference>
<dbReference type="Gene3D" id="3.10.20.90">
    <property type="entry name" value="Phosphatidylinositol 3-kinase Catalytic Subunit, Chain A, domain 1"/>
    <property type="match status" value="1"/>
</dbReference>
<reference evidence="7" key="1">
    <citation type="submission" date="2025-08" db="UniProtKB">
        <authorList>
            <consortium name="Ensembl"/>
        </authorList>
    </citation>
    <scope>IDENTIFICATION</scope>
</reference>
<dbReference type="InterPro" id="IPR018979">
    <property type="entry name" value="FERM_N"/>
</dbReference>
<name>A0A8C4WV97_EPTBU</name>
<evidence type="ECO:0000256" key="2">
    <source>
        <dbReference type="ARBA" id="ARBA00022737"/>
    </source>
</evidence>
<dbReference type="PANTHER" id="PTHR45858">
    <property type="entry name" value="FERM DOMAIN CONTAINING PROTEIN"/>
    <property type="match status" value="1"/>
</dbReference>
<dbReference type="Pfam" id="PF00373">
    <property type="entry name" value="FERM_M"/>
    <property type="match status" value="1"/>
</dbReference>
<dbReference type="InterPro" id="IPR041788">
    <property type="entry name" value="FARP1/FARP2/FRMD7_FERM_C"/>
</dbReference>
<dbReference type="PRINTS" id="PR00661">
    <property type="entry name" value="ERMFAMILY"/>
</dbReference>
<dbReference type="InterPro" id="IPR001849">
    <property type="entry name" value="PH_domain"/>
</dbReference>
<dbReference type="PROSITE" id="PS50010">
    <property type="entry name" value="DH_2"/>
    <property type="match status" value="1"/>
</dbReference>
<keyword evidence="1" id="KW-0344">Guanine-nucleotide releasing factor</keyword>
<feature type="region of interest" description="Disordered" evidence="3">
    <location>
        <begin position="564"/>
        <end position="638"/>
    </location>
</feature>
<dbReference type="InterPro" id="IPR035899">
    <property type="entry name" value="DBL_dom_sf"/>
</dbReference>
<dbReference type="GeneTree" id="ENSGT00940000158642"/>
<dbReference type="Pfam" id="PF00169">
    <property type="entry name" value="PH"/>
    <property type="match status" value="2"/>
</dbReference>
<dbReference type="InterPro" id="IPR000219">
    <property type="entry name" value="DH_dom"/>
</dbReference>
<dbReference type="SMART" id="SM01195">
    <property type="entry name" value="FA"/>
    <property type="match status" value="1"/>
</dbReference>
<evidence type="ECO:0000259" key="6">
    <source>
        <dbReference type="PROSITE" id="PS50057"/>
    </source>
</evidence>
<dbReference type="Pfam" id="PF09380">
    <property type="entry name" value="FERM_C"/>
    <property type="match status" value="1"/>
</dbReference>
<dbReference type="SUPFAM" id="SSF47031">
    <property type="entry name" value="Second domain of FERM"/>
    <property type="match status" value="1"/>
</dbReference>
<dbReference type="AlphaFoldDB" id="A0A8C4WV97"/>
<evidence type="ECO:0000259" key="5">
    <source>
        <dbReference type="PROSITE" id="PS50010"/>
    </source>
</evidence>
<dbReference type="InterPro" id="IPR000299">
    <property type="entry name" value="FERM_domain"/>
</dbReference>